<proteinExistence type="predicted"/>
<dbReference type="GO" id="GO:0016740">
    <property type="term" value="F:transferase activity"/>
    <property type="evidence" value="ECO:0007669"/>
    <property type="project" value="UniProtKB-KW"/>
</dbReference>
<keyword evidence="1" id="KW-0808">Transferase</keyword>
<dbReference type="EMBL" id="VTPY01000001">
    <property type="protein sequence ID" value="KAA0014342.1"/>
    <property type="molecule type" value="Genomic_DNA"/>
</dbReference>
<sequence>MMKTLYRFIPVGLRERAAFVLRAGYYPQFKNPVTYNQKVNYRKLNWKNSLFVTCSDKVAVKEYVAEIIGKEYIIESVFVGDTITPEQAKQLLEVYGPLVIKANHNSGPVQFLDPADNDERIHHICRNINQQLLENYGKIKQEPWYSHIKPKVLVERKLRMADGSDPYDYKFHVFNGRDGKKQTVILQMDYDRHGMLHRSFFNESLEWLPFSWKQPCLKTSAVCPAGYDRMLEIAKLLALPFSHARVDLYNVDGAIYFGEITFAHASGRGRFSSIIYDKWMGKLWELDPAV</sequence>
<evidence type="ECO:0000313" key="1">
    <source>
        <dbReference type="EMBL" id="KAA0014342.1"/>
    </source>
</evidence>
<name>A0A7V7KHJ0_9GAMM</name>
<dbReference type="Proteomes" id="UP000486760">
    <property type="component" value="Unassembled WGS sequence"/>
</dbReference>
<reference evidence="1 2" key="1">
    <citation type="submission" date="2019-08" db="EMBL/GenBank/DDBJ databases">
        <title>Bioinformatics analysis of the strain L3 and L5.</title>
        <authorList>
            <person name="Li X."/>
        </authorList>
    </citation>
    <scope>NUCLEOTIDE SEQUENCE [LARGE SCALE GENOMIC DNA]</scope>
    <source>
        <strain evidence="1 2">L5</strain>
    </source>
</reference>
<protein>
    <submittedName>
        <fullName evidence="1">Glycosyltransferase</fullName>
    </submittedName>
</protein>
<dbReference type="InterPro" id="IPR029465">
    <property type="entry name" value="ATPgrasp_TupA"/>
</dbReference>
<organism evidence="1 2">
    <name type="scientific">Billgrantia pellis</name>
    <dbReference type="NCBI Taxonomy" id="2606936"/>
    <lineage>
        <taxon>Bacteria</taxon>
        <taxon>Pseudomonadati</taxon>
        <taxon>Pseudomonadota</taxon>
        <taxon>Gammaproteobacteria</taxon>
        <taxon>Oceanospirillales</taxon>
        <taxon>Halomonadaceae</taxon>
        <taxon>Billgrantia</taxon>
    </lineage>
</organism>
<dbReference type="RefSeq" id="WP_149326554.1">
    <property type="nucleotide sequence ID" value="NZ_VTPY01000001.1"/>
</dbReference>
<gene>
    <name evidence="1" type="ORF">F0A17_01420</name>
</gene>
<dbReference type="AlphaFoldDB" id="A0A7V7KHJ0"/>
<comment type="caution">
    <text evidence="1">The sequence shown here is derived from an EMBL/GenBank/DDBJ whole genome shotgun (WGS) entry which is preliminary data.</text>
</comment>
<dbReference type="Pfam" id="PF14305">
    <property type="entry name" value="ATPgrasp_TupA"/>
    <property type="match status" value="1"/>
</dbReference>
<accession>A0A7V7KHJ0</accession>
<keyword evidence="2" id="KW-1185">Reference proteome</keyword>
<evidence type="ECO:0000313" key="2">
    <source>
        <dbReference type="Proteomes" id="UP000486760"/>
    </source>
</evidence>